<keyword evidence="7 8" id="KW-0472">Membrane</keyword>
<sequence>MKIRDMMFAALFTALVAVLGYMPSIPLPFGVPITLQTFGVMLAGAVLGARLGGLSLLVFILLAAVGAPVLNGGAGGLTKLLGPTGGYILSWPLAAYIIGYLAEKNWDKLNVWKLFIFNIIGGILVVYAIGIPYLVAVTEYKLVPALIGNLAFIPGDLIKAFVSAWIAIKLKKTYPIINK</sequence>
<feature type="transmembrane region" description="Helical" evidence="9">
    <location>
        <begin position="142"/>
        <end position="168"/>
    </location>
</feature>
<evidence type="ECO:0000256" key="1">
    <source>
        <dbReference type="ARBA" id="ARBA00004651"/>
    </source>
</evidence>
<evidence type="ECO:0000256" key="3">
    <source>
        <dbReference type="ARBA" id="ARBA00022448"/>
    </source>
</evidence>
<feature type="transmembrane region" description="Helical" evidence="9">
    <location>
        <begin position="114"/>
        <end position="136"/>
    </location>
</feature>
<keyword evidence="11" id="KW-1185">Reference proteome</keyword>
<dbReference type="PANTHER" id="PTHR34295:SF4">
    <property type="entry name" value="BIOTIN TRANSPORTER BIOY-RELATED"/>
    <property type="match status" value="1"/>
</dbReference>
<dbReference type="GO" id="GO:0015225">
    <property type="term" value="F:biotin transmembrane transporter activity"/>
    <property type="evidence" value="ECO:0007669"/>
    <property type="project" value="UniProtKB-UniRule"/>
</dbReference>
<evidence type="ECO:0000256" key="5">
    <source>
        <dbReference type="ARBA" id="ARBA00022692"/>
    </source>
</evidence>
<gene>
    <name evidence="10" type="ORF">BHF71_06300</name>
</gene>
<dbReference type="PIRSF" id="PIRSF016661">
    <property type="entry name" value="BioY"/>
    <property type="match status" value="1"/>
</dbReference>
<evidence type="ECO:0000313" key="11">
    <source>
        <dbReference type="Proteomes" id="UP000243739"/>
    </source>
</evidence>
<evidence type="ECO:0000256" key="8">
    <source>
        <dbReference type="PIRNR" id="PIRNR016661"/>
    </source>
</evidence>
<evidence type="ECO:0000313" key="10">
    <source>
        <dbReference type="EMBL" id="OEG00132.1"/>
    </source>
</evidence>
<accession>A0A1D2YWT8</accession>
<keyword evidence="3 8" id="KW-0813">Transport</keyword>
<feature type="transmembrane region" description="Helical" evidence="9">
    <location>
        <begin position="30"/>
        <end position="49"/>
    </location>
</feature>
<keyword evidence="4 8" id="KW-1003">Cell membrane</keyword>
<proteinExistence type="inferred from homology"/>
<feature type="transmembrane region" description="Helical" evidence="9">
    <location>
        <begin position="56"/>
        <end position="74"/>
    </location>
</feature>
<comment type="caution">
    <text evidence="10">The sequence shown here is derived from an EMBL/GenBank/DDBJ whole genome shotgun (WGS) entry which is preliminary data.</text>
</comment>
<protein>
    <recommendedName>
        <fullName evidence="8">Biotin transporter</fullName>
    </recommendedName>
</protein>
<dbReference type="STRING" id="337097.BHF71_06300"/>
<evidence type="ECO:0000256" key="7">
    <source>
        <dbReference type="ARBA" id="ARBA00023136"/>
    </source>
</evidence>
<dbReference type="Proteomes" id="UP000243739">
    <property type="component" value="Unassembled WGS sequence"/>
</dbReference>
<evidence type="ECO:0000256" key="4">
    <source>
        <dbReference type="ARBA" id="ARBA00022475"/>
    </source>
</evidence>
<dbReference type="OrthoDB" id="9803495at2"/>
<dbReference type="EMBL" id="MIJF01000007">
    <property type="protein sequence ID" value="OEG00132.1"/>
    <property type="molecule type" value="Genomic_DNA"/>
</dbReference>
<comment type="similarity">
    <text evidence="2 8">Belongs to the BioY family.</text>
</comment>
<dbReference type="Pfam" id="PF02632">
    <property type="entry name" value="BioY"/>
    <property type="match status" value="1"/>
</dbReference>
<evidence type="ECO:0000256" key="2">
    <source>
        <dbReference type="ARBA" id="ARBA00010692"/>
    </source>
</evidence>
<keyword evidence="6 9" id="KW-1133">Transmembrane helix</keyword>
<comment type="subcellular location">
    <subcellularLocation>
        <location evidence="1 8">Cell membrane</location>
        <topology evidence="1 8">Multi-pass membrane protein</topology>
    </subcellularLocation>
</comment>
<dbReference type="PANTHER" id="PTHR34295">
    <property type="entry name" value="BIOTIN TRANSPORTER BIOY"/>
    <property type="match status" value="1"/>
</dbReference>
<keyword evidence="5 9" id="KW-0812">Transmembrane</keyword>
<evidence type="ECO:0000256" key="6">
    <source>
        <dbReference type="ARBA" id="ARBA00022989"/>
    </source>
</evidence>
<dbReference type="Gene3D" id="1.10.1760.20">
    <property type="match status" value="1"/>
</dbReference>
<feature type="transmembrane region" description="Helical" evidence="9">
    <location>
        <begin position="80"/>
        <end position="102"/>
    </location>
</feature>
<dbReference type="GO" id="GO:0005886">
    <property type="term" value="C:plasma membrane"/>
    <property type="evidence" value="ECO:0007669"/>
    <property type="project" value="UniProtKB-SubCell"/>
</dbReference>
<dbReference type="AlphaFoldDB" id="A0A1D2YWT8"/>
<organism evidence="10 11">
    <name type="scientific">Vulcanibacillus modesticaldus</name>
    <dbReference type="NCBI Taxonomy" id="337097"/>
    <lineage>
        <taxon>Bacteria</taxon>
        <taxon>Bacillati</taxon>
        <taxon>Bacillota</taxon>
        <taxon>Bacilli</taxon>
        <taxon>Bacillales</taxon>
        <taxon>Bacillaceae</taxon>
        <taxon>Vulcanibacillus</taxon>
    </lineage>
</organism>
<dbReference type="InterPro" id="IPR003784">
    <property type="entry name" value="BioY"/>
</dbReference>
<reference evidence="10 11" key="1">
    <citation type="submission" date="2016-09" db="EMBL/GenBank/DDBJ databases">
        <title>Draft genome sequence for the type strain of Vulcanibacillus modesticaldus BR, a strictly anaerobic, moderately thermophilic, and nitrate-reducing bacterium from deep sea-hydrothermal vents of the Mid-Atlantic Ridge.</title>
        <authorList>
            <person name="Abin C.A."/>
            <person name="Hollibaugh J.T."/>
        </authorList>
    </citation>
    <scope>NUCLEOTIDE SEQUENCE [LARGE SCALE GENOMIC DNA]</scope>
    <source>
        <strain evidence="10 11">BR</strain>
    </source>
</reference>
<name>A0A1D2YWT8_9BACI</name>
<evidence type="ECO:0000256" key="9">
    <source>
        <dbReference type="SAM" id="Phobius"/>
    </source>
</evidence>